<feature type="region of interest" description="Disordered" evidence="1">
    <location>
        <begin position="132"/>
        <end position="158"/>
    </location>
</feature>
<dbReference type="EMBL" id="CAXAMM010013681">
    <property type="protein sequence ID" value="CAK9031975.1"/>
    <property type="molecule type" value="Genomic_DNA"/>
</dbReference>
<feature type="non-terminal residue" evidence="2">
    <location>
        <position position="371"/>
    </location>
</feature>
<dbReference type="Proteomes" id="UP001642464">
    <property type="component" value="Unassembled WGS sequence"/>
</dbReference>
<evidence type="ECO:0000256" key="1">
    <source>
        <dbReference type="SAM" id="MobiDB-lite"/>
    </source>
</evidence>
<keyword evidence="3" id="KW-1185">Reference proteome</keyword>
<evidence type="ECO:0000313" key="2">
    <source>
        <dbReference type="EMBL" id="CAK9031975.1"/>
    </source>
</evidence>
<proteinExistence type="predicted"/>
<comment type="caution">
    <text evidence="2">The sequence shown here is derived from an EMBL/GenBank/DDBJ whole genome shotgun (WGS) entry which is preliminary data.</text>
</comment>
<feature type="non-terminal residue" evidence="2">
    <location>
        <position position="1"/>
    </location>
</feature>
<evidence type="ECO:0000313" key="3">
    <source>
        <dbReference type="Proteomes" id="UP001642464"/>
    </source>
</evidence>
<sequence>AHLAVLGGLALTDEALKRHNRPFKYYSSLAIFSACARDLSAEIYKIWTDLFGAVQANKYCKTLIPKSNAGRWGCVDAIERRLLDPPPGHWASCLTRAILKKLNLSESELASFKGILPNDLISLFMVRARTEKSEKSSGGEKKTKGKKDQGAAKGENPIKATAATGSVGGVDLLALEHLAEYTARLGRWRRYLLLAANDQLFFPLIRTNNLTRGPLIHLSNWLKRRGGRKLLELTCYKAGELRQEFEDLLCDESTWRGMFSLHSANEDSDARFLATLASRLILVHASHFSRRLTEVLGRFPYKILLLLKSSPACVCEARMKLATEILDTPLSQLHIVGRKLKDLYREDLEYAKRTGKLTTWLYYALSEVSNI</sequence>
<organism evidence="2 3">
    <name type="scientific">Durusdinium trenchii</name>
    <dbReference type="NCBI Taxonomy" id="1381693"/>
    <lineage>
        <taxon>Eukaryota</taxon>
        <taxon>Sar</taxon>
        <taxon>Alveolata</taxon>
        <taxon>Dinophyceae</taxon>
        <taxon>Suessiales</taxon>
        <taxon>Symbiodiniaceae</taxon>
        <taxon>Durusdinium</taxon>
    </lineage>
</organism>
<gene>
    <name evidence="2" type="ORF">SCF082_LOCUS19871</name>
</gene>
<accession>A0ABP0KYL4</accession>
<feature type="compositionally biased region" description="Basic and acidic residues" evidence="1">
    <location>
        <begin position="132"/>
        <end position="150"/>
    </location>
</feature>
<protein>
    <recommendedName>
        <fullName evidence="4">Telomerase reverse transcriptase</fullName>
    </recommendedName>
</protein>
<evidence type="ECO:0008006" key="4">
    <source>
        <dbReference type="Google" id="ProtNLM"/>
    </source>
</evidence>
<reference evidence="2 3" key="1">
    <citation type="submission" date="2024-02" db="EMBL/GenBank/DDBJ databases">
        <authorList>
            <person name="Chen Y."/>
            <person name="Shah S."/>
            <person name="Dougan E. K."/>
            <person name="Thang M."/>
            <person name="Chan C."/>
        </authorList>
    </citation>
    <scope>NUCLEOTIDE SEQUENCE [LARGE SCALE GENOMIC DNA]</scope>
</reference>
<name>A0ABP0KYL4_9DINO</name>